<comment type="similarity">
    <text evidence="1">Belongs to the iron-sulfur cluster assembly SufBD family.</text>
</comment>
<dbReference type="InterPro" id="IPR037284">
    <property type="entry name" value="SUF_FeS_clus_asmbl_SufBD_sf"/>
</dbReference>
<reference evidence="4 5" key="1">
    <citation type="submission" date="2018-03" db="EMBL/GenBank/DDBJ databases">
        <title>Genomic Encyclopedia of Type Strains, Phase III (KMG-III): the genomes of soil and plant-associated and newly described type strains.</title>
        <authorList>
            <person name="Whitman W."/>
        </authorList>
    </citation>
    <scope>NUCLEOTIDE SEQUENCE [LARGE SCALE GENOMIC DNA]</scope>
    <source>
        <strain evidence="4 5">CGMCC 1.07653</strain>
    </source>
</reference>
<feature type="domain" description="SUF system FeS cluster assembly SufBD N-terminal" evidence="3">
    <location>
        <begin position="110"/>
        <end position="173"/>
    </location>
</feature>
<evidence type="ECO:0000256" key="1">
    <source>
        <dbReference type="ARBA" id="ARBA00043967"/>
    </source>
</evidence>
<dbReference type="NCBIfam" id="TIGR01981">
    <property type="entry name" value="sufD"/>
    <property type="match status" value="1"/>
</dbReference>
<dbReference type="Pfam" id="PF19295">
    <property type="entry name" value="SufBD_N"/>
    <property type="match status" value="1"/>
</dbReference>
<sequence>MSVETKPTFDQNELKAFAERRGEPDWLVNRRLEAAAQVDELALPKPDKTNIKKWDFTSFNFEAPKAERVTAISELNDDIRVLIDENVEEQNLIVQQDGQPSYVQVSDRLREQGVIFTDIETAVREHSDLVEKYFMGPAMGKDNHKLTALNTAVMNGGVFVYVPKNTEVEAPLQTLNWQKDENVGLVNHVIVVAEANSRVTFLENYVSFSKEASVSNLISEVYVGDGAHVSFGAVDNFEEGMTTYVNRRGHVAKDAKLEWALGQMNDGNTVSENMTYLMGDGSYADTKTVSIGRNQQTQNFTTDIVHYGKHSEGYILKHGVMKDRATSIFNGITKIEKAATKAHGEQTERVLMLSDKSRGDANPILLIDEDDVTAGHAASVGKIDPMQMYYMMSRGIPRHEAERLIIHGFLAPVVGELPVQSVKDRMGEVIERKVY</sequence>
<organism evidence="4 5">
    <name type="scientific">Salsuginibacillus halophilus</name>
    <dbReference type="NCBI Taxonomy" id="517424"/>
    <lineage>
        <taxon>Bacteria</taxon>
        <taxon>Bacillati</taxon>
        <taxon>Bacillota</taxon>
        <taxon>Bacilli</taxon>
        <taxon>Bacillales</taxon>
        <taxon>Bacillaceae</taxon>
        <taxon>Salsuginibacillus</taxon>
    </lineage>
</organism>
<dbReference type="PANTHER" id="PTHR30508:SF1">
    <property type="entry name" value="UPF0051 PROTEIN ABCI8, CHLOROPLASTIC-RELATED"/>
    <property type="match status" value="1"/>
</dbReference>
<dbReference type="SUPFAM" id="SSF101960">
    <property type="entry name" value="Stabilizer of iron transporter SufD"/>
    <property type="match status" value="1"/>
</dbReference>
<dbReference type="GO" id="GO:0016226">
    <property type="term" value="P:iron-sulfur cluster assembly"/>
    <property type="evidence" value="ECO:0007669"/>
    <property type="project" value="InterPro"/>
</dbReference>
<dbReference type="EMBL" id="PYAV01000008">
    <property type="protein sequence ID" value="PSL44431.1"/>
    <property type="molecule type" value="Genomic_DNA"/>
</dbReference>
<evidence type="ECO:0000313" key="4">
    <source>
        <dbReference type="EMBL" id="PSL44431.1"/>
    </source>
</evidence>
<name>A0A2P8HE35_9BACI</name>
<comment type="caution">
    <text evidence="4">The sequence shown here is derived from an EMBL/GenBank/DDBJ whole genome shotgun (WGS) entry which is preliminary data.</text>
</comment>
<protein>
    <submittedName>
        <fullName evidence="4">Fe-S cluster assembly protein SufD</fullName>
    </submittedName>
</protein>
<dbReference type="RefSeq" id="WP_106588909.1">
    <property type="nucleotide sequence ID" value="NZ_PYAV01000008.1"/>
</dbReference>
<dbReference type="Proteomes" id="UP000242310">
    <property type="component" value="Unassembled WGS sequence"/>
</dbReference>
<evidence type="ECO:0000259" key="2">
    <source>
        <dbReference type="Pfam" id="PF01458"/>
    </source>
</evidence>
<gene>
    <name evidence="4" type="ORF">B0H94_10842</name>
</gene>
<dbReference type="AlphaFoldDB" id="A0A2P8HE35"/>
<feature type="domain" description="SUF system FeS cluster assembly SufBD core" evidence="2">
    <location>
        <begin position="179"/>
        <end position="409"/>
    </location>
</feature>
<dbReference type="Pfam" id="PF01458">
    <property type="entry name" value="SUFBD_core"/>
    <property type="match status" value="1"/>
</dbReference>
<keyword evidence="5" id="KW-1185">Reference proteome</keyword>
<dbReference type="InterPro" id="IPR055346">
    <property type="entry name" value="Fe-S_cluster_assembly_SufBD"/>
</dbReference>
<dbReference type="PANTHER" id="PTHR30508">
    <property type="entry name" value="FES CLUSTER ASSEMBLY PROTEIN SUF"/>
    <property type="match status" value="1"/>
</dbReference>
<dbReference type="OrthoDB" id="9803529at2"/>
<proteinExistence type="inferred from homology"/>
<dbReference type="InterPro" id="IPR000825">
    <property type="entry name" value="SUF_FeS_clus_asmbl_SufBD_core"/>
</dbReference>
<dbReference type="InterPro" id="IPR045595">
    <property type="entry name" value="SufBD_N"/>
</dbReference>
<dbReference type="InterPro" id="IPR011542">
    <property type="entry name" value="SUF_FeS_clus_asmbl_SufD"/>
</dbReference>
<evidence type="ECO:0000259" key="3">
    <source>
        <dbReference type="Pfam" id="PF19295"/>
    </source>
</evidence>
<evidence type="ECO:0000313" key="5">
    <source>
        <dbReference type="Proteomes" id="UP000242310"/>
    </source>
</evidence>
<accession>A0A2P8HE35</accession>